<name>A0A9D4BB02_9SAUR</name>
<dbReference type="AlphaFoldDB" id="A0A9D4BB02"/>
<proteinExistence type="predicted"/>
<feature type="compositionally biased region" description="Gly residues" evidence="1">
    <location>
        <begin position="15"/>
        <end position="26"/>
    </location>
</feature>
<dbReference type="EMBL" id="JAHDVG010000463">
    <property type="protein sequence ID" value="KAH1186434.1"/>
    <property type="molecule type" value="Genomic_DNA"/>
</dbReference>
<sequence>MTISVQQPPENDNGNLGGGEGAGALLGRGQHKAPPPPDFSDPLFTGTPSSERQRLPLAVCLCSAEREDASGHLAELSPSHPHTPAPLHGAAAPSLLLEPQHFLLPAL</sequence>
<comment type="caution">
    <text evidence="2">The sequence shown here is derived from an EMBL/GenBank/DDBJ whole genome shotgun (WGS) entry which is preliminary data.</text>
</comment>
<reference evidence="2" key="1">
    <citation type="submission" date="2021-09" db="EMBL/GenBank/DDBJ databases">
        <title>The genome of Mauremys mutica provides insights into the evolution of semi-aquatic lifestyle.</title>
        <authorList>
            <person name="Gong S."/>
            <person name="Gao Y."/>
        </authorList>
    </citation>
    <scope>NUCLEOTIDE SEQUENCE</scope>
    <source>
        <strain evidence="2">MM-2020</strain>
        <tissue evidence="2">Muscle</tissue>
    </source>
</reference>
<protein>
    <submittedName>
        <fullName evidence="2">Uncharacterized protein</fullName>
    </submittedName>
</protein>
<keyword evidence="3" id="KW-1185">Reference proteome</keyword>
<accession>A0A9D4BB02</accession>
<evidence type="ECO:0000313" key="3">
    <source>
        <dbReference type="Proteomes" id="UP000827986"/>
    </source>
</evidence>
<organism evidence="2 3">
    <name type="scientific">Mauremys mutica</name>
    <name type="common">yellowpond turtle</name>
    <dbReference type="NCBI Taxonomy" id="74926"/>
    <lineage>
        <taxon>Eukaryota</taxon>
        <taxon>Metazoa</taxon>
        <taxon>Chordata</taxon>
        <taxon>Craniata</taxon>
        <taxon>Vertebrata</taxon>
        <taxon>Euteleostomi</taxon>
        <taxon>Archelosauria</taxon>
        <taxon>Testudinata</taxon>
        <taxon>Testudines</taxon>
        <taxon>Cryptodira</taxon>
        <taxon>Durocryptodira</taxon>
        <taxon>Testudinoidea</taxon>
        <taxon>Geoemydidae</taxon>
        <taxon>Geoemydinae</taxon>
        <taxon>Mauremys</taxon>
    </lineage>
</organism>
<dbReference type="Proteomes" id="UP000827986">
    <property type="component" value="Unassembled WGS sequence"/>
</dbReference>
<evidence type="ECO:0000256" key="1">
    <source>
        <dbReference type="SAM" id="MobiDB-lite"/>
    </source>
</evidence>
<gene>
    <name evidence="2" type="ORF">KIL84_019183</name>
</gene>
<evidence type="ECO:0000313" key="2">
    <source>
        <dbReference type="EMBL" id="KAH1186434.1"/>
    </source>
</evidence>
<feature type="region of interest" description="Disordered" evidence="1">
    <location>
        <begin position="1"/>
        <end position="51"/>
    </location>
</feature>